<dbReference type="GO" id="GO:0043190">
    <property type="term" value="C:ATP-binding cassette (ABC) transporter complex"/>
    <property type="evidence" value="ECO:0007669"/>
    <property type="project" value="InterPro"/>
</dbReference>
<dbReference type="Proteomes" id="UP000273145">
    <property type="component" value="Chromosome"/>
</dbReference>
<feature type="domain" description="ABC-type glycine betaine transport system substrate-binding" evidence="2">
    <location>
        <begin position="43"/>
        <end position="303"/>
    </location>
</feature>
<reference evidence="3 4" key="1">
    <citation type="submission" date="2018-11" db="EMBL/GenBank/DDBJ databases">
        <title>Genome sequencing of Paenibacillus lentus DSM25539(T).</title>
        <authorList>
            <person name="Kook J.-K."/>
            <person name="Park S.-N."/>
            <person name="Lim Y.K."/>
        </authorList>
    </citation>
    <scope>NUCLEOTIDE SEQUENCE [LARGE SCALE GENOMIC DNA]</scope>
    <source>
        <strain evidence="3 4">DSM 25539</strain>
    </source>
</reference>
<dbReference type="PROSITE" id="PS51257">
    <property type="entry name" value="PROKAR_LIPOPROTEIN"/>
    <property type="match status" value="1"/>
</dbReference>
<dbReference type="Pfam" id="PF04069">
    <property type="entry name" value="OpuAC"/>
    <property type="match status" value="1"/>
</dbReference>
<evidence type="ECO:0000256" key="1">
    <source>
        <dbReference type="SAM" id="SignalP"/>
    </source>
</evidence>
<dbReference type="SUPFAM" id="SSF53850">
    <property type="entry name" value="Periplasmic binding protein-like II"/>
    <property type="match status" value="1"/>
</dbReference>
<name>A0A3Q8S5R8_9BACL</name>
<dbReference type="GO" id="GO:0022857">
    <property type="term" value="F:transmembrane transporter activity"/>
    <property type="evidence" value="ECO:0007669"/>
    <property type="project" value="InterPro"/>
</dbReference>
<keyword evidence="1" id="KW-0732">Signal</keyword>
<sequence length="310" mass="34419">MKFINKKMMVGLLAIAMVAMLLAACGGGVNSGSNADGAARVGEITVGSKNFTENMLLALMMAELIEAKTDIKVKRQVNLGGSNVAWSALKNDEIQLYPEYSGTVVANYYQEETGNSAETLAKTRELLKEDDLVFLEPFGINNTYTLAVTRETAEQHNLQTFSDLAKVSEEMVLGVEFEFLDRDDGFPGIQKLYGMNFKQQKGMDHGIMYQSIANGETDVTNAYATDAQIQVHNLVILQDDKEFFPPYDGGPIIRQDTLEKYPELEEVLNQMSGLISDEEMQKLNADIDVEGLKEEEVVRQFLIEKGLIES</sequence>
<feature type="signal peptide" evidence="1">
    <location>
        <begin position="1"/>
        <end position="23"/>
    </location>
</feature>
<dbReference type="InterPro" id="IPR007210">
    <property type="entry name" value="ABC_Gly_betaine_transp_sub-bd"/>
</dbReference>
<dbReference type="OrthoDB" id="9801163at2"/>
<evidence type="ECO:0000313" key="4">
    <source>
        <dbReference type="Proteomes" id="UP000273145"/>
    </source>
</evidence>
<dbReference type="KEGG" id="plen:EIM92_17065"/>
<organism evidence="3 4">
    <name type="scientific">Paenibacillus lentus</name>
    <dbReference type="NCBI Taxonomy" id="1338368"/>
    <lineage>
        <taxon>Bacteria</taxon>
        <taxon>Bacillati</taxon>
        <taxon>Bacillota</taxon>
        <taxon>Bacilli</taxon>
        <taxon>Bacillales</taxon>
        <taxon>Paenibacillaceae</taxon>
        <taxon>Paenibacillus</taxon>
    </lineage>
</organism>
<evidence type="ECO:0000259" key="2">
    <source>
        <dbReference type="Pfam" id="PF04069"/>
    </source>
</evidence>
<feature type="chain" id="PRO_5039387366" evidence="1">
    <location>
        <begin position="24"/>
        <end position="310"/>
    </location>
</feature>
<dbReference type="CDD" id="cd13609">
    <property type="entry name" value="PBP2_Opu_like_1"/>
    <property type="match status" value="1"/>
</dbReference>
<dbReference type="EMBL" id="CP034248">
    <property type="protein sequence ID" value="AZK47647.1"/>
    <property type="molecule type" value="Genomic_DNA"/>
</dbReference>
<dbReference type="RefSeq" id="WP_125083682.1">
    <property type="nucleotide sequence ID" value="NZ_CP034248.1"/>
</dbReference>
<gene>
    <name evidence="3" type="ORF">EIM92_17065</name>
</gene>
<protein>
    <submittedName>
        <fullName evidence="3">Glycine/betaine ABC transporter substrate-binding protein</fullName>
    </submittedName>
</protein>
<dbReference type="Gene3D" id="3.40.190.120">
    <property type="entry name" value="Osmoprotection protein (prox), domain 2"/>
    <property type="match status" value="1"/>
</dbReference>
<dbReference type="AlphaFoldDB" id="A0A3Q8S5R8"/>
<proteinExistence type="predicted"/>
<dbReference type="Gene3D" id="3.40.190.10">
    <property type="entry name" value="Periplasmic binding protein-like II"/>
    <property type="match status" value="1"/>
</dbReference>
<evidence type="ECO:0000313" key="3">
    <source>
        <dbReference type="EMBL" id="AZK47647.1"/>
    </source>
</evidence>
<keyword evidence="4" id="KW-1185">Reference proteome</keyword>
<accession>A0A3Q8S5R8</accession>